<evidence type="ECO:0000313" key="2">
    <source>
        <dbReference type="EMBL" id="RIH85305.1"/>
    </source>
</evidence>
<name>A0A399EN53_9DEIN</name>
<protein>
    <recommendedName>
        <fullName evidence="4">Lipoprotein</fullName>
    </recommendedName>
</protein>
<evidence type="ECO:0008006" key="4">
    <source>
        <dbReference type="Google" id="ProtNLM"/>
    </source>
</evidence>
<evidence type="ECO:0000313" key="3">
    <source>
        <dbReference type="Proteomes" id="UP000265341"/>
    </source>
</evidence>
<gene>
    <name evidence="2" type="ORF">Mrose_02265</name>
</gene>
<sequence length="227" mass="25143">MGMKLASVPWTTLTLLLAVLTACVPQAGQGNQNNLELSPNQAYLPFQTGIQWTYLPQDSAPNDPPYRLTVLGPAPFGDQLAVKYRFAGRGVQKDYYRQIGPAGVRLLGYEDAVSSAVTRFNPPMLEYPPESQIATGSRWGGTTTVETTLYPPNAKPQVIYKETIEYNYRIVGKEKVRVRGGEFEVFRVQFEAKGSTGAVDSREIWFVPGVGEIRTKEGFVLVTRNFG</sequence>
<organism evidence="2 3">
    <name type="scientific">Calidithermus roseus</name>
    <dbReference type="NCBI Taxonomy" id="1644118"/>
    <lineage>
        <taxon>Bacteria</taxon>
        <taxon>Thermotogati</taxon>
        <taxon>Deinococcota</taxon>
        <taxon>Deinococci</taxon>
        <taxon>Thermales</taxon>
        <taxon>Thermaceae</taxon>
        <taxon>Calidithermus</taxon>
    </lineage>
</organism>
<keyword evidence="3" id="KW-1185">Reference proteome</keyword>
<accession>A0A399EN53</accession>
<reference evidence="2 3" key="1">
    <citation type="submission" date="2018-08" db="EMBL/GenBank/DDBJ databases">
        <title>Meiothermus roseus NBRC 110900 genome sequencing project.</title>
        <authorList>
            <person name="Da Costa M.S."/>
            <person name="Albuquerque L."/>
            <person name="Raposo P."/>
            <person name="Froufe H.J.C."/>
            <person name="Barroso C.S."/>
            <person name="Egas C."/>
        </authorList>
    </citation>
    <scope>NUCLEOTIDE SEQUENCE [LARGE SCALE GENOMIC DNA]</scope>
    <source>
        <strain evidence="2 3">NBRC 110900</strain>
    </source>
</reference>
<dbReference type="PROSITE" id="PS51257">
    <property type="entry name" value="PROKAR_LIPOPROTEIN"/>
    <property type="match status" value="1"/>
</dbReference>
<evidence type="ECO:0000256" key="1">
    <source>
        <dbReference type="SAM" id="SignalP"/>
    </source>
</evidence>
<dbReference type="Gene3D" id="2.40.360.20">
    <property type="match status" value="1"/>
</dbReference>
<feature type="chain" id="PRO_5017364565" description="Lipoprotein" evidence="1">
    <location>
        <begin position="28"/>
        <end position="227"/>
    </location>
</feature>
<dbReference type="EMBL" id="QWLA01000044">
    <property type="protein sequence ID" value="RIH85305.1"/>
    <property type="molecule type" value="Genomic_DNA"/>
</dbReference>
<keyword evidence="1" id="KW-0732">Signal</keyword>
<proteinExistence type="predicted"/>
<comment type="caution">
    <text evidence="2">The sequence shown here is derived from an EMBL/GenBank/DDBJ whole genome shotgun (WGS) entry which is preliminary data.</text>
</comment>
<dbReference type="Proteomes" id="UP000265341">
    <property type="component" value="Unassembled WGS sequence"/>
</dbReference>
<feature type="signal peptide" evidence="1">
    <location>
        <begin position="1"/>
        <end position="27"/>
    </location>
</feature>
<dbReference type="AlphaFoldDB" id="A0A399EN53"/>